<sequence length="401" mass="42422">MTAATDRWAAQAGPQKVLAAVRKLLEEHRTGTGVTIRVALTEPERAQVGRILGLDWETSGRPITLGKLRAALTRAGDDLLDLLTRTGGPIVDVRGRREQAAALAAATVESAYTTLDKAGLPTHAVELARTRRWLERPNPDLATSRAADLTRLWQTLPGTGRPLAEVANSLFADPHRLDRDTDLGRISARLLAAATALPADAAAAADTALGAARWRQVWAEHGVSCDEVSATVLVLNLPLTGTAPATRIAAAAAGCGEPVWLTSRSLRGDWAPCPDVDRVRVCENPAVAEAAAERLGQTCLPLVCIYGRPSSAAWTLLRGLAGAGVRLLVTADRDDAGHRFLTEMLSLPGATEWLTDADGVYEEARLDALITDLTPALSVAAMRTTDDPGRIPGPARSNGLI</sequence>
<dbReference type="InterPro" id="IPR024465">
    <property type="entry name" value="DUF2399"/>
</dbReference>
<feature type="domain" description="DUF2399" evidence="1">
    <location>
        <begin position="261"/>
        <end position="359"/>
    </location>
</feature>
<dbReference type="SUPFAM" id="SSF48150">
    <property type="entry name" value="DNA-glycosylase"/>
    <property type="match status" value="1"/>
</dbReference>
<dbReference type="Proteomes" id="UP000199699">
    <property type="component" value="Unassembled WGS sequence"/>
</dbReference>
<evidence type="ECO:0000313" key="4">
    <source>
        <dbReference type="Proteomes" id="UP000199699"/>
    </source>
</evidence>
<dbReference type="EMBL" id="FMHT01000003">
    <property type="protein sequence ID" value="SCL15092.1"/>
    <property type="molecule type" value="Genomic_DNA"/>
</dbReference>
<keyword evidence="4" id="KW-1185">Reference proteome</keyword>
<dbReference type="InterPro" id="IPR024466">
    <property type="entry name" value="CHP02679_N"/>
</dbReference>
<proteinExistence type="predicted"/>
<reference evidence="3 4" key="1">
    <citation type="submission" date="2016-06" db="EMBL/GenBank/DDBJ databases">
        <authorList>
            <person name="Kjaerup R.B."/>
            <person name="Dalgaard T.S."/>
            <person name="Juul-Madsen H.R."/>
        </authorList>
    </citation>
    <scope>NUCLEOTIDE SEQUENCE [LARGE SCALE GENOMIC DNA]</scope>
    <source>
        <strain evidence="3 4">DSM 43818</strain>
    </source>
</reference>
<dbReference type="Pfam" id="PF09664">
    <property type="entry name" value="DUF2399"/>
    <property type="match status" value="1"/>
</dbReference>
<evidence type="ECO:0000259" key="1">
    <source>
        <dbReference type="Pfam" id="PF09664"/>
    </source>
</evidence>
<feature type="domain" description="Conserved hypothetical protein CHP02679 N terminus" evidence="2">
    <location>
        <begin position="39"/>
        <end position="238"/>
    </location>
</feature>
<dbReference type="GO" id="GO:0006281">
    <property type="term" value="P:DNA repair"/>
    <property type="evidence" value="ECO:0007669"/>
    <property type="project" value="InterPro"/>
</dbReference>
<dbReference type="OrthoDB" id="8188786at2"/>
<dbReference type="Pfam" id="PF11796">
    <property type="entry name" value="DUF3323"/>
    <property type="match status" value="1"/>
</dbReference>
<dbReference type="GO" id="GO:0003824">
    <property type="term" value="F:catalytic activity"/>
    <property type="evidence" value="ECO:0007669"/>
    <property type="project" value="InterPro"/>
</dbReference>
<evidence type="ECO:0000313" key="3">
    <source>
        <dbReference type="EMBL" id="SCL15092.1"/>
    </source>
</evidence>
<dbReference type="STRING" id="145857.GA0070616_0627"/>
<gene>
    <name evidence="3" type="ORF">GA0070616_0627</name>
</gene>
<name>A0A1C6RDG8_9ACTN</name>
<dbReference type="InterPro" id="IPR011257">
    <property type="entry name" value="DNA_glycosylase"/>
</dbReference>
<dbReference type="AlphaFoldDB" id="A0A1C6RDG8"/>
<protein>
    <submittedName>
        <fullName evidence="3">TIGR02679 family protein</fullName>
    </submittedName>
</protein>
<organism evidence="3 4">
    <name type="scientific">Micromonospora nigra</name>
    <dbReference type="NCBI Taxonomy" id="145857"/>
    <lineage>
        <taxon>Bacteria</taxon>
        <taxon>Bacillati</taxon>
        <taxon>Actinomycetota</taxon>
        <taxon>Actinomycetes</taxon>
        <taxon>Micromonosporales</taxon>
        <taxon>Micromonosporaceae</taxon>
        <taxon>Micromonospora</taxon>
    </lineage>
</organism>
<evidence type="ECO:0000259" key="2">
    <source>
        <dbReference type="Pfam" id="PF11796"/>
    </source>
</evidence>
<accession>A0A1C6RDG8</accession>